<name>A0ACC2TWP1_9FUNG</name>
<evidence type="ECO:0000313" key="1">
    <source>
        <dbReference type="EMBL" id="KAJ9079179.1"/>
    </source>
</evidence>
<sequence>MLLPWNVFITANGFFGIKFKGSRYEQTFQNFFSAVSSTTNLVFLVYALATQRKKNLHTRCIRWMIIMVLMFVLLTLYSQNSFMSPELNFWIALILLFIGAMSCSFLCSDVLAIAATIQPLYVQGGVAGQALAGLMVSVAQLVVSIVGDQRKESLKLEISLTSTEDAIIQQALIYFSSAFFITLVSSISFYFLQKHPLFIYARVELDSSDEKSGRTFKENMMEQWRIVKSLVKEQYTLVLYMCLAFAITLSVFPSLTASVRSVNSGGFFARYFIQLSFVAFNLGDLIGRYLPAVRFLLIKSSKGIGILSYGRLVLIPVFLMSHLQLGQGLRPALPSLLASDSVFFLAMAVLSISNGYLGSILMMSAPAQTHDVSHRGTMASIMVLALAIGLTSGSILSFPIRAIACGCNPF</sequence>
<organism evidence="1 2">
    <name type="scientific">Entomophthora muscae</name>
    <dbReference type="NCBI Taxonomy" id="34485"/>
    <lineage>
        <taxon>Eukaryota</taxon>
        <taxon>Fungi</taxon>
        <taxon>Fungi incertae sedis</taxon>
        <taxon>Zoopagomycota</taxon>
        <taxon>Entomophthoromycotina</taxon>
        <taxon>Entomophthoromycetes</taxon>
        <taxon>Entomophthorales</taxon>
        <taxon>Entomophthoraceae</taxon>
        <taxon>Entomophthora</taxon>
    </lineage>
</organism>
<dbReference type="EMBL" id="QTSX02001877">
    <property type="protein sequence ID" value="KAJ9079179.1"/>
    <property type="molecule type" value="Genomic_DNA"/>
</dbReference>
<evidence type="ECO:0000313" key="2">
    <source>
        <dbReference type="Proteomes" id="UP001165960"/>
    </source>
</evidence>
<accession>A0ACC2TWP1</accession>
<gene>
    <name evidence="1" type="ORF">DSO57_1038152</name>
</gene>
<keyword evidence="2" id="KW-1185">Reference proteome</keyword>
<proteinExistence type="predicted"/>
<reference evidence="1" key="1">
    <citation type="submission" date="2022-04" db="EMBL/GenBank/DDBJ databases">
        <title>Genome of the entomopathogenic fungus Entomophthora muscae.</title>
        <authorList>
            <person name="Elya C."/>
            <person name="Lovett B.R."/>
            <person name="Lee E."/>
            <person name="Macias A.M."/>
            <person name="Hajek A.E."/>
            <person name="De Bivort B.L."/>
            <person name="Kasson M.T."/>
            <person name="De Fine Licht H.H."/>
            <person name="Stajich J.E."/>
        </authorList>
    </citation>
    <scope>NUCLEOTIDE SEQUENCE</scope>
    <source>
        <strain evidence="1">Berkeley</strain>
    </source>
</reference>
<protein>
    <submittedName>
        <fullName evidence="1">Uncharacterized protein</fullName>
    </submittedName>
</protein>
<dbReference type="Proteomes" id="UP001165960">
    <property type="component" value="Unassembled WGS sequence"/>
</dbReference>
<comment type="caution">
    <text evidence="1">The sequence shown here is derived from an EMBL/GenBank/DDBJ whole genome shotgun (WGS) entry which is preliminary data.</text>
</comment>